<accession>A0A383EFQ9</accession>
<proteinExistence type="predicted"/>
<dbReference type="EMBL" id="UINC01225195">
    <property type="protein sequence ID" value="SVE55155.1"/>
    <property type="molecule type" value="Genomic_DNA"/>
</dbReference>
<dbReference type="InterPro" id="IPR000652">
    <property type="entry name" value="Triosephosphate_isomerase"/>
</dbReference>
<dbReference type="Gene3D" id="3.20.20.70">
    <property type="entry name" value="Aldolase class I"/>
    <property type="match status" value="1"/>
</dbReference>
<dbReference type="GO" id="GO:0004807">
    <property type="term" value="F:triose-phosphate isomerase activity"/>
    <property type="evidence" value="ECO:0007669"/>
    <property type="project" value="InterPro"/>
</dbReference>
<feature type="non-terminal residue" evidence="2">
    <location>
        <position position="121"/>
    </location>
</feature>
<protein>
    <recommendedName>
        <fullName evidence="3">Triosephosphate isomerase</fullName>
    </recommendedName>
</protein>
<dbReference type="InterPro" id="IPR013785">
    <property type="entry name" value="Aldolase_TIM"/>
</dbReference>
<sequence>MRKPIVAGNWKMNGGLGSINELVKDILLGLATKPVTNCEVLLFPAYVHLTTVIRLVEGRDIAVGSQDVDVRSDGAVTGAVSAQMVNDIGCELILCGHSERRTLFGETDEMVAEKFEVGLAS</sequence>
<dbReference type="PROSITE" id="PS51440">
    <property type="entry name" value="TIM_2"/>
    <property type="match status" value="1"/>
</dbReference>
<dbReference type="Pfam" id="PF00121">
    <property type="entry name" value="TIM"/>
    <property type="match status" value="1"/>
</dbReference>
<dbReference type="CDD" id="cd00311">
    <property type="entry name" value="TIM"/>
    <property type="match status" value="1"/>
</dbReference>
<dbReference type="GO" id="GO:0006094">
    <property type="term" value="P:gluconeogenesis"/>
    <property type="evidence" value="ECO:0007669"/>
    <property type="project" value="TreeGrafter"/>
</dbReference>
<dbReference type="PANTHER" id="PTHR21139">
    <property type="entry name" value="TRIOSEPHOSPHATE ISOMERASE"/>
    <property type="match status" value="1"/>
</dbReference>
<organism evidence="2">
    <name type="scientific">marine metagenome</name>
    <dbReference type="NCBI Taxonomy" id="408172"/>
    <lineage>
        <taxon>unclassified sequences</taxon>
        <taxon>metagenomes</taxon>
        <taxon>ecological metagenomes</taxon>
    </lineage>
</organism>
<dbReference type="PANTHER" id="PTHR21139:SF42">
    <property type="entry name" value="TRIOSEPHOSPHATE ISOMERASE"/>
    <property type="match status" value="1"/>
</dbReference>
<gene>
    <name evidence="2" type="ORF">METZ01_LOCUS508009</name>
</gene>
<evidence type="ECO:0000313" key="2">
    <source>
        <dbReference type="EMBL" id="SVE55155.1"/>
    </source>
</evidence>
<evidence type="ECO:0008006" key="3">
    <source>
        <dbReference type="Google" id="ProtNLM"/>
    </source>
</evidence>
<dbReference type="InterPro" id="IPR035990">
    <property type="entry name" value="TIM_sf"/>
</dbReference>
<dbReference type="GO" id="GO:0006096">
    <property type="term" value="P:glycolytic process"/>
    <property type="evidence" value="ECO:0007669"/>
    <property type="project" value="TreeGrafter"/>
</dbReference>
<evidence type="ECO:0000256" key="1">
    <source>
        <dbReference type="ARBA" id="ARBA00023235"/>
    </source>
</evidence>
<dbReference type="AlphaFoldDB" id="A0A383EFQ9"/>
<name>A0A383EFQ9_9ZZZZ</name>
<dbReference type="GO" id="GO:0005829">
    <property type="term" value="C:cytosol"/>
    <property type="evidence" value="ECO:0007669"/>
    <property type="project" value="TreeGrafter"/>
</dbReference>
<reference evidence="2" key="1">
    <citation type="submission" date="2018-05" db="EMBL/GenBank/DDBJ databases">
        <authorList>
            <person name="Lanie J.A."/>
            <person name="Ng W.-L."/>
            <person name="Kazmierczak K.M."/>
            <person name="Andrzejewski T.M."/>
            <person name="Davidsen T.M."/>
            <person name="Wayne K.J."/>
            <person name="Tettelin H."/>
            <person name="Glass J.I."/>
            <person name="Rusch D."/>
            <person name="Podicherti R."/>
            <person name="Tsui H.-C.T."/>
            <person name="Winkler M.E."/>
        </authorList>
    </citation>
    <scope>NUCLEOTIDE SEQUENCE</scope>
</reference>
<dbReference type="GO" id="GO:0019563">
    <property type="term" value="P:glycerol catabolic process"/>
    <property type="evidence" value="ECO:0007669"/>
    <property type="project" value="TreeGrafter"/>
</dbReference>
<keyword evidence="1" id="KW-0413">Isomerase</keyword>
<dbReference type="GO" id="GO:0046166">
    <property type="term" value="P:glyceraldehyde-3-phosphate biosynthetic process"/>
    <property type="evidence" value="ECO:0007669"/>
    <property type="project" value="TreeGrafter"/>
</dbReference>
<dbReference type="SUPFAM" id="SSF51351">
    <property type="entry name" value="Triosephosphate isomerase (TIM)"/>
    <property type="match status" value="1"/>
</dbReference>